<dbReference type="Proteomes" id="UP001143362">
    <property type="component" value="Unassembled WGS sequence"/>
</dbReference>
<dbReference type="CDD" id="cd06121">
    <property type="entry name" value="cupin_YML079wp"/>
    <property type="match status" value="1"/>
</dbReference>
<dbReference type="InterPro" id="IPR009327">
    <property type="entry name" value="Cupin_DUF985"/>
</dbReference>
<evidence type="ECO:0000313" key="2">
    <source>
        <dbReference type="EMBL" id="MCX2980895.1"/>
    </source>
</evidence>
<name>A0ABT3TFC3_9GAMM</name>
<dbReference type="InterPro" id="IPR011051">
    <property type="entry name" value="RmlC_Cupin_sf"/>
</dbReference>
<proteinExistence type="predicted"/>
<evidence type="ECO:0000259" key="1">
    <source>
        <dbReference type="Pfam" id="PF06172"/>
    </source>
</evidence>
<dbReference type="InterPro" id="IPR014710">
    <property type="entry name" value="RmlC-like_jellyroll"/>
</dbReference>
<dbReference type="InterPro" id="IPR039935">
    <property type="entry name" value="YML079W-like"/>
</dbReference>
<comment type="caution">
    <text evidence="2">The sequence shown here is derived from an EMBL/GenBank/DDBJ whole genome shotgun (WGS) entry which is preliminary data.</text>
</comment>
<dbReference type="PANTHER" id="PTHR33387:SF3">
    <property type="entry name" value="DUF985 DOMAIN-CONTAINING PROTEIN"/>
    <property type="match status" value="1"/>
</dbReference>
<feature type="domain" description="DUF985" evidence="1">
    <location>
        <begin position="10"/>
        <end position="145"/>
    </location>
</feature>
<sequence length="170" mass="18874">MRRSLAVNKQQWIDQLGLQAHIEGGYFKRSFASQQFSADPAGDEERLSLTCIYYMLSDDSPLGYWHRNRSDIVHFFHQGAALDYYLLQPDGVLSRHVLGSDAAAGEVLQLAVPGGTWKCTHLSVGEYGLISEAVVPGFEYADMELGSVSQLSAQFPQHTALFERYCKPAG</sequence>
<dbReference type="SUPFAM" id="SSF51182">
    <property type="entry name" value="RmlC-like cupins"/>
    <property type="match status" value="1"/>
</dbReference>
<reference evidence="2" key="1">
    <citation type="submission" date="2019-02" db="EMBL/GenBank/DDBJ databases">
        <authorList>
            <person name="Li S.-H."/>
        </authorList>
    </citation>
    <scope>NUCLEOTIDE SEQUENCE</scope>
    <source>
        <strain evidence="2">IMCC14734</strain>
    </source>
</reference>
<dbReference type="Pfam" id="PF06172">
    <property type="entry name" value="Cupin_5"/>
    <property type="match status" value="1"/>
</dbReference>
<dbReference type="PANTHER" id="PTHR33387">
    <property type="entry name" value="RMLC-LIKE JELLY ROLL FOLD PROTEIN"/>
    <property type="match status" value="1"/>
</dbReference>
<dbReference type="Gene3D" id="2.60.120.10">
    <property type="entry name" value="Jelly Rolls"/>
    <property type="match status" value="1"/>
</dbReference>
<accession>A0ABT3TFC3</accession>
<dbReference type="EMBL" id="SHNN01000002">
    <property type="protein sequence ID" value="MCX2980895.1"/>
    <property type="molecule type" value="Genomic_DNA"/>
</dbReference>
<protein>
    <submittedName>
        <fullName evidence="2">Cupin domain-containing protein</fullName>
    </submittedName>
</protein>
<organism evidence="2 3">
    <name type="scientific">Candidatus Litorirhabdus singularis</name>
    <dbReference type="NCBI Taxonomy" id="2518993"/>
    <lineage>
        <taxon>Bacteria</taxon>
        <taxon>Pseudomonadati</taxon>
        <taxon>Pseudomonadota</taxon>
        <taxon>Gammaproteobacteria</taxon>
        <taxon>Cellvibrionales</taxon>
        <taxon>Halieaceae</taxon>
        <taxon>Candidatus Litorirhabdus</taxon>
    </lineage>
</organism>
<gene>
    <name evidence="2" type="ORF">EYC98_08460</name>
</gene>
<evidence type="ECO:0000313" key="3">
    <source>
        <dbReference type="Proteomes" id="UP001143362"/>
    </source>
</evidence>
<keyword evidence="3" id="KW-1185">Reference proteome</keyword>